<dbReference type="SUPFAM" id="SSF53335">
    <property type="entry name" value="S-adenosyl-L-methionine-dependent methyltransferases"/>
    <property type="match status" value="1"/>
</dbReference>
<dbReference type="InterPro" id="IPR019410">
    <property type="entry name" value="Methyltransf_16"/>
</dbReference>
<dbReference type="PANTHER" id="PTHR14614:SF98">
    <property type="entry name" value="S-ADENOSYL-L-METHIONINE-DEPENDENT METHYLTRANSFERASES SUPERFAMILY PROTEIN"/>
    <property type="match status" value="1"/>
</dbReference>
<name>A0ABM0VLJ6_CAMSA</name>
<organism evidence="1 2">
    <name type="scientific">Camelina sativa</name>
    <name type="common">False flax</name>
    <name type="synonym">Myagrum sativum</name>
    <dbReference type="NCBI Taxonomy" id="90675"/>
    <lineage>
        <taxon>Eukaryota</taxon>
        <taxon>Viridiplantae</taxon>
        <taxon>Streptophyta</taxon>
        <taxon>Embryophyta</taxon>
        <taxon>Tracheophyta</taxon>
        <taxon>Spermatophyta</taxon>
        <taxon>Magnoliopsida</taxon>
        <taxon>eudicotyledons</taxon>
        <taxon>Gunneridae</taxon>
        <taxon>Pentapetalae</taxon>
        <taxon>rosids</taxon>
        <taxon>malvids</taxon>
        <taxon>Brassicales</taxon>
        <taxon>Brassicaceae</taxon>
        <taxon>Camelineae</taxon>
        <taxon>Camelina</taxon>
    </lineage>
</organism>
<accession>A0ABM0VLJ6</accession>
<dbReference type="PANTHER" id="PTHR14614">
    <property type="entry name" value="HEPATOCELLULAR CARCINOMA-ASSOCIATED ANTIGEN"/>
    <property type="match status" value="1"/>
</dbReference>
<dbReference type="GeneID" id="104739398"/>
<dbReference type="Gene3D" id="3.40.50.150">
    <property type="entry name" value="Vaccinia Virus protein VP39"/>
    <property type="match status" value="1"/>
</dbReference>
<proteinExistence type="predicted"/>
<reference evidence="2" key="2">
    <citation type="submission" date="2025-08" db="UniProtKB">
        <authorList>
            <consortium name="RefSeq"/>
        </authorList>
    </citation>
    <scope>IDENTIFICATION</scope>
    <source>
        <tissue evidence="2">Leaf</tissue>
    </source>
</reference>
<dbReference type="Pfam" id="PF10294">
    <property type="entry name" value="Methyltransf_16"/>
    <property type="match status" value="1"/>
</dbReference>
<dbReference type="GO" id="GO:0032259">
    <property type="term" value="P:methylation"/>
    <property type="evidence" value="ECO:0007669"/>
    <property type="project" value="UniProtKB-KW"/>
</dbReference>
<keyword evidence="2" id="KW-0489">Methyltransferase</keyword>
<dbReference type="Proteomes" id="UP000694864">
    <property type="component" value="Chromosome 14"/>
</dbReference>
<keyword evidence="2" id="KW-0808">Transferase</keyword>
<dbReference type="RefSeq" id="XP_010458042.1">
    <property type="nucleotide sequence ID" value="XM_010459740.2"/>
</dbReference>
<evidence type="ECO:0000313" key="2">
    <source>
        <dbReference type="RefSeq" id="XP_010458042.1"/>
    </source>
</evidence>
<protein>
    <submittedName>
        <fullName evidence="2">Protein-lysine methyltransferase METTL21D isoform X1</fullName>
    </submittedName>
</protein>
<dbReference type="InterPro" id="IPR029063">
    <property type="entry name" value="SAM-dependent_MTases_sf"/>
</dbReference>
<dbReference type="CDD" id="cd02440">
    <property type="entry name" value="AdoMet_MTases"/>
    <property type="match status" value="1"/>
</dbReference>
<keyword evidence="1" id="KW-1185">Reference proteome</keyword>
<gene>
    <name evidence="2" type="primary">LOC104739398</name>
</gene>
<reference evidence="1" key="1">
    <citation type="journal article" date="2014" name="Nat. Commun.">
        <title>The emerging biofuel crop Camelina sativa retains a highly undifferentiated hexaploid genome structure.</title>
        <authorList>
            <person name="Kagale S."/>
            <person name="Koh C."/>
            <person name="Nixon J."/>
            <person name="Bollina V."/>
            <person name="Clarke W.E."/>
            <person name="Tuteja R."/>
            <person name="Spillane C."/>
            <person name="Robinson S.J."/>
            <person name="Links M.G."/>
            <person name="Clarke C."/>
            <person name="Higgins E.E."/>
            <person name="Huebert T."/>
            <person name="Sharpe A.G."/>
            <person name="Parkin I.A."/>
        </authorList>
    </citation>
    <scope>NUCLEOTIDE SEQUENCE [LARGE SCALE GENOMIC DNA]</scope>
    <source>
        <strain evidence="1">cv. DH55</strain>
    </source>
</reference>
<dbReference type="GO" id="GO:0008168">
    <property type="term" value="F:methyltransferase activity"/>
    <property type="evidence" value="ECO:0007669"/>
    <property type="project" value="UniProtKB-KW"/>
</dbReference>
<sequence>MCKYIRQGGFELELEPELKLKRRNEKSISLKQENRRSLCFVGRRRTNGSRQDPNSKHLGTTVWDASMVFAKYLGKNCRKGRFSPSKLKGKRVIELGAGCGVAGFALAMLGCDVVTTDQKEVLPLLKRNVEWNTSKILQMNPGSASFGSLRVAELDWGNEDHIRAVEPPFDYVIGTDVVYSEQLLEPLLRTILALSGPKTTVMLGYEIRSTVVHDKMLQMWKENFEVKTIPRSKMDGEYQDPSIHLYIMAQKSPAGSSGNVTRDEAAVDTEKTKSEMKVPAGECHDLPNQLEEEAVATHHPRLKEDSLLMRLRDGKLSEWEMRRYGTVAAQLLRDVKIDVQVKK</sequence>
<evidence type="ECO:0000313" key="1">
    <source>
        <dbReference type="Proteomes" id="UP000694864"/>
    </source>
</evidence>